<proteinExistence type="inferred from homology"/>
<evidence type="ECO:0000256" key="6">
    <source>
        <dbReference type="ARBA" id="ARBA00031202"/>
    </source>
</evidence>
<evidence type="ECO:0000256" key="9">
    <source>
        <dbReference type="ARBA" id="ARBA00048108"/>
    </source>
</evidence>
<evidence type="ECO:0000313" key="12">
    <source>
        <dbReference type="Proteomes" id="UP000008820"/>
    </source>
</evidence>
<evidence type="ECO:0000256" key="8">
    <source>
        <dbReference type="ARBA" id="ARBA00032849"/>
    </source>
</evidence>
<dbReference type="GO" id="GO:0017178">
    <property type="term" value="F:diphthine-ammonia ligase activity"/>
    <property type="evidence" value="ECO:0007669"/>
    <property type="project" value="UniProtKB-EC"/>
</dbReference>
<name>A0A8W7J555_AEDAE</name>
<dbReference type="PANTHER" id="PTHR12196">
    <property type="entry name" value="DOMAIN OF UNKNOWN FUNCTION 71 DUF71 -CONTAINING PROTEIN"/>
    <property type="match status" value="1"/>
</dbReference>
<dbReference type="EC" id="6.3.1.14" evidence="3"/>
<dbReference type="OrthoDB" id="686384at2759"/>
<dbReference type="EnsemblMetazoa" id="AAEL027008-RA">
    <property type="protein sequence ID" value="AAEL027008-PA"/>
    <property type="gene ID" value="AAEL027008"/>
</dbReference>
<gene>
    <name evidence="11" type="primary">110680828</name>
</gene>
<keyword evidence="12" id="KW-1185">Reference proteome</keyword>
<accession>A0A8W7J555</accession>
<dbReference type="EnsemblMetazoa" id="AAEL027008-RD">
    <property type="protein sequence ID" value="AAEL027008-PD"/>
    <property type="gene ID" value="AAEL027008"/>
</dbReference>
<organism evidence="11 12">
    <name type="scientific">Aedes aegypti</name>
    <name type="common">Yellowfever mosquito</name>
    <name type="synonym">Culex aegypti</name>
    <dbReference type="NCBI Taxonomy" id="7159"/>
    <lineage>
        <taxon>Eukaryota</taxon>
        <taxon>Metazoa</taxon>
        <taxon>Ecdysozoa</taxon>
        <taxon>Arthropoda</taxon>
        <taxon>Hexapoda</taxon>
        <taxon>Insecta</taxon>
        <taxon>Pterygota</taxon>
        <taxon>Neoptera</taxon>
        <taxon>Endopterygota</taxon>
        <taxon>Diptera</taxon>
        <taxon>Nematocera</taxon>
        <taxon>Culicoidea</taxon>
        <taxon>Culicidae</taxon>
        <taxon>Culicinae</taxon>
        <taxon>Aedini</taxon>
        <taxon>Aedes</taxon>
        <taxon>Stegomyia</taxon>
    </lineage>
</organism>
<dbReference type="PANTHER" id="PTHR12196:SF2">
    <property type="entry name" value="DIPHTHINE--AMMONIA LIGASE"/>
    <property type="match status" value="1"/>
</dbReference>
<dbReference type="InterPro" id="IPR002761">
    <property type="entry name" value="Diphthami_syn_dom"/>
</dbReference>
<feature type="domain" description="Diphthamide synthase" evidence="10">
    <location>
        <begin position="1"/>
        <end position="125"/>
    </location>
</feature>
<dbReference type="InterPro" id="IPR014729">
    <property type="entry name" value="Rossmann-like_a/b/a_fold"/>
</dbReference>
<dbReference type="CDD" id="cd01994">
    <property type="entry name" value="AANH_PF0828-like"/>
    <property type="match status" value="1"/>
</dbReference>
<dbReference type="FunFam" id="3.40.50.620:FF:000145">
    <property type="entry name" value="ATP-binding domain containing protein"/>
    <property type="match status" value="1"/>
</dbReference>
<reference evidence="11" key="2">
    <citation type="submission" date="2022-10" db="UniProtKB">
        <authorList>
            <consortium name="EnsemblMetazoa"/>
        </authorList>
    </citation>
    <scope>IDENTIFICATION</scope>
    <source>
        <strain evidence="11">LVP_AGWG</strain>
    </source>
</reference>
<evidence type="ECO:0000256" key="5">
    <source>
        <dbReference type="ARBA" id="ARBA00029814"/>
    </source>
</evidence>
<sequence length="125" mass="14169">MRVVALVSGGKDSTYNMMQVTAEGHQVIALANLHPKDKDELDSYMYQTVGHQGIEKLAQAMELPLYRRITRGNSINTKGNYEPTEDDEVEDLYELLRQVKEERNVEAVAVGAILSDYQRVRVENV</sequence>
<comment type="similarity">
    <text evidence="2">Belongs to the Diphthine--ammonia ligase family.</text>
</comment>
<evidence type="ECO:0000256" key="2">
    <source>
        <dbReference type="ARBA" id="ARBA00008496"/>
    </source>
</evidence>
<dbReference type="GO" id="GO:0017183">
    <property type="term" value="P:protein histidyl modification to diphthamide"/>
    <property type="evidence" value="ECO:0007669"/>
    <property type="project" value="TreeGrafter"/>
</dbReference>
<dbReference type="Pfam" id="PF01902">
    <property type="entry name" value="Diphthami_syn_2"/>
    <property type="match status" value="1"/>
</dbReference>
<dbReference type="InterPro" id="IPR030662">
    <property type="entry name" value="DPH6/MJ0570"/>
</dbReference>
<dbReference type="Proteomes" id="UP000008820">
    <property type="component" value="Unassembled WGS sequence"/>
</dbReference>
<evidence type="ECO:0000256" key="4">
    <source>
        <dbReference type="ARBA" id="ARBA00018426"/>
    </source>
</evidence>
<evidence type="ECO:0000256" key="7">
    <source>
        <dbReference type="ARBA" id="ARBA00031552"/>
    </source>
</evidence>
<dbReference type="Gene3D" id="3.40.50.620">
    <property type="entry name" value="HUPs"/>
    <property type="match status" value="1"/>
</dbReference>
<evidence type="ECO:0000313" key="11">
    <source>
        <dbReference type="EnsemblMetazoa" id="AAEL027008-PA"/>
    </source>
</evidence>
<dbReference type="SUPFAM" id="SSF52402">
    <property type="entry name" value="Adenine nucleotide alpha hydrolases-like"/>
    <property type="match status" value="1"/>
</dbReference>
<reference evidence="12" key="1">
    <citation type="submission" date="2017-06" db="EMBL/GenBank/DDBJ databases">
        <title>Aedes aegypti genome working group (AGWG) sequencing and assembly.</title>
        <authorList>
            <consortium name="Aedes aegypti Genome Working Group (AGWG)"/>
            <person name="Matthews B.J."/>
        </authorList>
    </citation>
    <scope>NUCLEOTIDE SEQUENCE [LARGE SCALE GENOMIC DNA]</scope>
    <source>
        <strain evidence="12">LVP_AGWG</strain>
    </source>
</reference>
<comment type="pathway">
    <text evidence="1">Protein modification; peptidyl-diphthamide biosynthesis.</text>
</comment>
<dbReference type="EnsemblMetazoa" id="AAEL027008-RC">
    <property type="protein sequence ID" value="AAEL027008-PC"/>
    <property type="gene ID" value="AAEL027008"/>
</dbReference>
<evidence type="ECO:0000259" key="10">
    <source>
        <dbReference type="Pfam" id="PF01902"/>
    </source>
</evidence>
<protein>
    <recommendedName>
        <fullName evidence="4">Diphthine--ammonia ligase</fullName>
        <ecNumber evidence="3">6.3.1.14</ecNumber>
    </recommendedName>
    <alternativeName>
        <fullName evidence="6">ATP-binding domain-containing protein 4</fullName>
    </alternativeName>
    <alternativeName>
        <fullName evidence="5">Diphthamide synthase</fullName>
    </alternativeName>
    <alternativeName>
        <fullName evidence="7">Diphthamide synthetase</fullName>
    </alternativeName>
    <alternativeName>
        <fullName evidence="8">Protein DPH6 homolog</fullName>
    </alternativeName>
</protein>
<dbReference type="AlphaFoldDB" id="A0A8W7J555"/>
<comment type="catalytic activity">
    <reaction evidence="9">
        <text>diphthine-[translation elongation factor 2] + NH4(+) + ATP = diphthamide-[translation elongation factor 2] + AMP + diphosphate + H(+)</text>
        <dbReference type="Rhea" id="RHEA:19753"/>
        <dbReference type="Rhea" id="RHEA-COMP:10172"/>
        <dbReference type="Rhea" id="RHEA-COMP:10174"/>
        <dbReference type="ChEBI" id="CHEBI:15378"/>
        <dbReference type="ChEBI" id="CHEBI:16692"/>
        <dbReference type="ChEBI" id="CHEBI:28938"/>
        <dbReference type="ChEBI" id="CHEBI:30616"/>
        <dbReference type="ChEBI" id="CHEBI:33019"/>
        <dbReference type="ChEBI" id="CHEBI:82696"/>
        <dbReference type="ChEBI" id="CHEBI:456215"/>
        <dbReference type="EC" id="6.3.1.14"/>
    </reaction>
</comment>
<dbReference type="EnsemblMetazoa" id="AAEL027008-RB">
    <property type="protein sequence ID" value="AAEL027008-PB"/>
    <property type="gene ID" value="AAEL027008"/>
</dbReference>
<evidence type="ECO:0000256" key="3">
    <source>
        <dbReference type="ARBA" id="ARBA00012089"/>
    </source>
</evidence>
<evidence type="ECO:0000256" key="1">
    <source>
        <dbReference type="ARBA" id="ARBA00005156"/>
    </source>
</evidence>